<evidence type="ECO:0000313" key="1">
    <source>
        <dbReference type="EMBL" id="QOR57529.1"/>
    </source>
</evidence>
<name>A0A7M1RV14_9CAUD</name>
<dbReference type="KEGG" id="vg:65131677"/>
<evidence type="ECO:0000313" key="2">
    <source>
        <dbReference type="Proteomes" id="UP000594004"/>
    </source>
</evidence>
<proteinExistence type="predicted"/>
<dbReference type="RefSeq" id="YP_010113169.1">
    <property type="nucleotide sequence ID" value="NC_055900.1"/>
</dbReference>
<sequence>MNLLQKIYSKLEKKVNEVLMTRKFNAFIESELVEKEEKKEKWLDLMKSSLETGRFGDAFVYYDSYLDINTDIERLKAFKDFVLSEKDNTEN</sequence>
<protein>
    <submittedName>
        <fullName evidence="1">Uncharacterized protein</fullName>
    </submittedName>
</protein>
<dbReference type="EMBL" id="MT774407">
    <property type="protein sequence ID" value="QOR57529.1"/>
    <property type="molecule type" value="Genomic_DNA"/>
</dbReference>
<dbReference type="Proteomes" id="UP000594004">
    <property type="component" value="Segment"/>
</dbReference>
<reference evidence="1 2" key="1">
    <citation type="submission" date="2020-07" db="EMBL/GenBank/DDBJ databases">
        <title>Taxonomic proposal: Crassvirales, a new order of highly abundant and diverse bacterial viruses.</title>
        <authorList>
            <person name="Shkoporov A.N."/>
            <person name="Stockdale S.R."/>
            <person name="Guerin E."/>
            <person name="Ross R.P."/>
            <person name="Hill C."/>
        </authorList>
    </citation>
    <scope>NUCLEOTIDE SEQUENCE [LARGE SCALE GENOMIC DNA]</scope>
</reference>
<accession>A0A7M1RV14</accession>
<organism evidence="1 2">
    <name type="scientific">uncultured phage cr125_1</name>
    <dbReference type="NCBI Taxonomy" id="2772091"/>
    <lineage>
        <taxon>Viruses</taxon>
        <taxon>Duplodnaviria</taxon>
        <taxon>Heunggongvirae</taxon>
        <taxon>Uroviricota</taxon>
        <taxon>Caudoviricetes</taxon>
        <taxon>Crassvirales</taxon>
        <taxon>Suoliviridae</taxon>
        <taxon>Uncouvirinae</taxon>
        <taxon>Aurodevirus</taxon>
        <taxon>Aurodevirus hominis</taxon>
    </lineage>
</organism>
<keyword evidence="2" id="KW-1185">Reference proteome</keyword>
<dbReference type="GeneID" id="65131677"/>